<evidence type="ECO:0000256" key="11">
    <source>
        <dbReference type="ARBA" id="ARBA00031051"/>
    </source>
</evidence>
<organism evidence="14 15">
    <name type="scientific">Sulfurifustis variabilis</name>
    <dbReference type="NCBI Taxonomy" id="1675686"/>
    <lineage>
        <taxon>Bacteria</taxon>
        <taxon>Pseudomonadati</taxon>
        <taxon>Pseudomonadota</taxon>
        <taxon>Gammaproteobacteria</taxon>
        <taxon>Acidiferrobacterales</taxon>
        <taxon>Acidiferrobacteraceae</taxon>
        <taxon>Sulfurifustis</taxon>
    </lineage>
</organism>
<dbReference type="CDD" id="cd01630">
    <property type="entry name" value="HAD_KDO-like"/>
    <property type="match status" value="1"/>
</dbReference>
<evidence type="ECO:0000313" key="14">
    <source>
        <dbReference type="EMBL" id="BAU47206.1"/>
    </source>
</evidence>
<evidence type="ECO:0000256" key="2">
    <source>
        <dbReference type="ARBA" id="ARBA00001946"/>
    </source>
</evidence>
<keyword evidence="15" id="KW-1185">Reference proteome</keyword>
<sequence length="186" mass="20068">MPGRVLDLAHRVRLVLFDVDGVLTDGRLILADDGQEYKAFNSRDGHGIKMLQRAGVPVGIITGRTSKVVEHRVADLGIRHVYQGCREKLPVCRRLLKDLGIAPEEAAYVGDDVVDLPIMLEVGLGIAVQNGHWLVKRHAHWVTPSGGGAGAARDVCEMVLHARGDYTAAMQVYLWAAPEGPGPAGP</sequence>
<keyword evidence="9 12" id="KW-0460">Magnesium</keyword>
<keyword evidence="8 12" id="KW-0378">Hydrolase</keyword>
<name>A0A1B4V149_9GAMM</name>
<dbReference type="Proteomes" id="UP000218899">
    <property type="component" value="Chromosome"/>
</dbReference>
<evidence type="ECO:0000256" key="13">
    <source>
        <dbReference type="PIRSR" id="PIRSR006118-2"/>
    </source>
</evidence>
<evidence type="ECO:0000256" key="3">
    <source>
        <dbReference type="ARBA" id="ARBA00005893"/>
    </source>
</evidence>
<gene>
    <name evidence="14" type="ORF">SVA_0627</name>
</gene>
<dbReference type="Pfam" id="PF08282">
    <property type="entry name" value="Hydrolase_3"/>
    <property type="match status" value="1"/>
</dbReference>
<dbReference type="AlphaFoldDB" id="A0A1B4V149"/>
<dbReference type="SUPFAM" id="SSF56784">
    <property type="entry name" value="HAD-like"/>
    <property type="match status" value="1"/>
</dbReference>
<keyword evidence="10 12" id="KW-0448">Lipopolysaccharide biosynthesis</keyword>
<dbReference type="PANTHER" id="PTHR21485">
    <property type="entry name" value="HAD SUPERFAMILY MEMBERS CMAS AND KDSC"/>
    <property type="match status" value="1"/>
</dbReference>
<dbReference type="InterPro" id="IPR010023">
    <property type="entry name" value="KdsC_fam"/>
</dbReference>
<dbReference type="PANTHER" id="PTHR21485:SF6">
    <property type="entry name" value="N-ACYLNEURAMINATE CYTIDYLYLTRANSFERASE-RELATED"/>
    <property type="match status" value="1"/>
</dbReference>
<proteinExistence type="inferred from homology"/>
<comment type="catalytic activity">
    <reaction evidence="1 12">
        <text>3-deoxy-alpha-D-manno-2-octulosonate-8-phosphate + H2O = 3-deoxy-alpha-D-manno-oct-2-ulosonate + phosphate</text>
        <dbReference type="Rhea" id="RHEA:11500"/>
        <dbReference type="ChEBI" id="CHEBI:15377"/>
        <dbReference type="ChEBI" id="CHEBI:43474"/>
        <dbReference type="ChEBI" id="CHEBI:85985"/>
        <dbReference type="ChEBI" id="CHEBI:85986"/>
        <dbReference type="EC" id="3.1.3.45"/>
    </reaction>
</comment>
<evidence type="ECO:0000313" key="15">
    <source>
        <dbReference type="Proteomes" id="UP000218899"/>
    </source>
</evidence>
<comment type="subunit">
    <text evidence="4 12">Homotetramer.</text>
</comment>
<evidence type="ECO:0000256" key="12">
    <source>
        <dbReference type="PIRNR" id="PIRNR006118"/>
    </source>
</evidence>
<dbReference type="KEGG" id="sva:SVA_0627"/>
<dbReference type="GO" id="GO:0009103">
    <property type="term" value="P:lipopolysaccharide biosynthetic process"/>
    <property type="evidence" value="ECO:0007669"/>
    <property type="project" value="UniProtKB-UniRule"/>
</dbReference>
<dbReference type="EC" id="3.1.3.45" evidence="5 12"/>
<accession>A0A1B4V149</accession>
<reference evidence="14 15" key="1">
    <citation type="submission" date="2015-08" db="EMBL/GenBank/DDBJ databases">
        <title>Complete genome sequence of Sulfurifustis variabilis.</title>
        <authorList>
            <person name="Miura A."/>
            <person name="Kojima H."/>
            <person name="Fukui M."/>
        </authorList>
    </citation>
    <scope>NUCLEOTIDE SEQUENCE [LARGE SCALE GENOMIC DNA]</scope>
    <source>
        <strain evidence="15">skN76</strain>
    </source>
</reference>
<dbReference type="EMBL" id="AP014936">
    <property type="protein sequence ID" value="BAU47206.1"/>
    <property type="molecule type" value="Genomic_DNA"/>
</dbReference>
<dbReference type="SFLD" id="SFLDS00003">
    <property type="entry name" value="Haloacid_Dehalogenase"/>
    <property type="match status" value="1"/>
</dbReference>
<evidence type="ECO:0000256" key="9">
    <source>
        <dbReference type="ARBA" id="ARBA00022842"/>
    </source>
</evidence>
<keyword evidence="7 12" id="KW-0479">Metal-binding</keyword>
<dbReference type="GO" id="GO:0046872">
    <property type="term" value="F:metal ion binding"/>
    <property type="evidence" value="ECO:0007669"/>
    <property type="project" value="UniProtKB-UniRule"/>
</dbReference>
<protein>
    <recommendedName>
        <fullName evidence="6 12">3-deoxy-D-manno-octulosonate 8-phosphate phosphatase KdsC</fullName>
        <ecNumber evidence="5 12">3.1.3.45</ecNumber>
    </recommendedName>
    <alternativeName>
        <fullName evidence="11 12">KDO 8-P phosphatase</fullName>
    </alternativeName>
</protein>
<feature type="binding site" evidence="13">
    <location>
        <position position="20"/>
    </location>
    <ligand>
        <name>substrate</name>
    </ligand>
</feature>
<dbReference type="InterPro" id="IPR036412">
    <property type="entry name" value="HAD-like_sf"/>
</dbReference>
<dbReference type="SFLD" id="SFLDG01136">
    <property type="entry name" value="C1.6:_Phosphoserine_Phosphatas"/>
    <property type="match status" value="1"/>
</dbReference>
<evidence type="ECO:0000256" key="7">
    <source>
        <dbReference type="ARBA" id="ARBA00022723"/>
    </source>
</evidence>
<dbReference type="GO" id="GO:0019143">
    <property type="term" value="F:3-deoxy-manno-octulosonate-8-phosphatase activity"/>
    <property type="evidence" value="ECO:0007669"/>
    <property type="project" value="UniProtKB-UniRule"/>
</dbReference>
<dbReference type="PIRSF" id="PIRSF006118">
    <property type="entry name" value="KDO8-P_Ptase"/>
    <property type="match status" value="1"/>
</dbReference>
<dbReference type="InterPro" id="IPR006549">
    <property type="entry name" value="HAD-SF_hydro_IIIA"/>
</dbReference>
<feature type="binding site" evidence="13">
    <location>
        <position position="18"/>
    </location>
    <ligand>
        <name>Mg(2+)</name>
        <dbReference type="ChEBI" id="CHEBI:18420"/>
    </ligand>
</feature>
<comment type="function">
    <text evidence="12">Catalyzes the hydrolysis of 3-deoxy-D-manno-octulosonate 8-phosphate (KDO 8-P) to 3-deoxy-D-manno-octulosonate (KDO) and inorganic phosphate.</text>
</comment>
<dbReference type="NCBIfam" id="TIGR01662">
    <property type="entry name" value="HAD-SF-IIIA"/>
    <property type="match status" value="1"/>
</dbReference>
<comment type="similarity">
    <text evidence="3 12">Belongs to the KdsC family.</text>
</comment>
<feature type="binding site" evidence="13">
    <location>
        <position position="111"/>
    </location>
    <ligand>
        <name>Mg(2+)</name>
        <dbReference type="ChEBI" id="CHEBI:18420"/>
    </ligand>
</feature>
<dbReference type="Gene3D" id="3.40.50.1000">
    <property type="entry name" value="HAD superfamily/HAD-like"/>
    <property type="match status" value="1"/>
</dbReference>
<dbReference type="InterPro" id="IPR050793">
    <property type="entry name" value="CMP-NeuNAc_synthase"/>
</dbReference>
<dbReference type="SFLD" id="SFLDG01138">
    <property type="entry name" value="C1.6.2:_Deoxy-d-mannose-octulo"/>
    <property type="match status" value="1"/>
</dbReference>
<dbReference type="InterPro" id="IPR023214">
    <property type="entry name" value="HAD_sf"/>
</dbReference>
<evidence type="ECO:0000256" key="1">
    <source>
        <dbReference type="ARBA" id="ARBA00000898"/>
    </source>
</evidence>
<dbReference type="GO" id="GO:0008781">
    <property type="term" value="F:N-acylneuraminate cytidylyltransferase activity"/>
    <property type="evidence" value="ECO:0007669"/>
    <property type="project" value="TreeGrafter"/>
</dbReference>
<dbReference type="FunFam" id="3.40.50.1000:FF:000029">
    <property type="entry name" value="3-deoxy-D-manno-octulosonate 8-phosphate phosphatase KdsC"/>
    <property type="match status" value="1"/>
</dbReference>
<evidence type="ECO:0000256" key="6">
    <source>
        <dbReference type="ARBA" id="ARBA00020092"/>
    </source>
</evidence>
<comment type="cofactor">
    <cofactor evidence="2 12 13">
        <name>Mg(2+)</name>
        <dbReference type="ChEBI" id="CHEBI:18420"/>
    </cofactor>
</comment>
<evidence type="ECO:0000256" key="5">
    <source>
        <dbReference type="ARBA" id="ARBA00013066"/>
    </source>
</evidence>
<evidence type="ECO:0000256" key="8">
    <source>
        <dbReference type="ARBA" id="ARBA00022801"/>
    </source>
</evidence>
<evidence type="ECO:0000256" key="10">
    <source>
        <dbReference type="ARBA" id="ARBA00022985"/>
    </source>
</evidence>
<dbReference type="NCBIfam" id="TIGR01670">
    <property type="entry name" value="KdsC-phosphatas"/>
    <property type="match status" value="1"/>
</dbReference>
<evidence type="ECO:0000256" key="4">
    <source>
        <dbReference type="ARBA" id="ARBA00011881"/>
    </source>
</evidence>